<proteinExistence type="predicted"/>
<evidence type="ECO:0000256" key="8">
    <source>
        <dbReference type="ARBA" id="ARBA00048988"/>
    </source>
</evidence>
<feature type="binding site" evidence="9">
    <location>
        <begin position="151"/>
        <end position="158"/>
    </location>
    <ligand>
        <name>ATP</name>
        <dbReference type="ChEBI" id="CHEBI:30616"/>
    </ligand>
</feature>
<dbReference type="PROSITE" id="PS51198">
    <property type="entry name" value="UVRD_HELICASE_ATP_BIND"/>
    <property type="match status" value="1"/>
</dbReference>
<dbReference type="Pfam" id="PF00580">
    <property type="entry name" value="UvrD-helicase"/>
    <property type="match status" value="1"/>
</dbReference>
<comment type="caution">
    <text evidence="11">The sequence shown here is derived from an EMBL/GenBank/DDBJ whole genome shotgun (WGS) entry which is preliminary data.</text>
</comment>
<evidence type="ECO:0000313" key="11">
    <source>
        <dbReference type="EMBL" id="RED76098.1"/>
    </source>
</evidence>
<dbReference type="EMBL" id="QRDZ01000013">
    <property type="protein sequence ID" value="RED76098.1"/>
    <property type="molecule type" value="Genomic_DNA"/>
</dbReference>
<evidence type="ECO:0000256" key="7">
    <source>
        <dbReference type="ARBA" id="ARBA00034808"/>
    </source>
</evidence>
<dbReference type="Pfam" id="PF13361">
    <property type="entry name" value="UvrD_C"/>
    <property type="match status" value="1"/>
</dbReference>
<evidence type="ECO:0000256" key="6">
    <source>
        <dbReference type="ARBA" id="ARBA00034617"/>
    </source>
</evidence>
<evidence type="ECO:0000256" key="4">
    <source>
        <dbReference type="ARBA" id="ARBA00022840"/>
    </source>
</evidence>
<keyword evidence="4 9" id="KW-0067">ATP-binding</keyword>
<evidence type="ECO:0000256" key="1">
    <source>
        <dbReference type="ARBA" id="ARBA00022741"/>
    </source>
</evidence>
<dbReference type="InterPro" id="IPR000212">
    <property type="entry name" value="DNA_helicase_UvrD/REP"/>
</dbReference>
<dbReference type="AlphaFoldDB" id="A0A3D9JQ01"/>
<dbReference type="InterPro" id="IPR027417">
    <property type="entry name" value="P-loop_NTPase"/>
</dbReference>
<dbReference type="GO" id="GO:0005524">
    <property type="term" value="F:ATP binding"/>
    <property type="evidence" value="ECO:0007669"/>
    <property type="project" value="UniProtKB-UniRule"/>
</dbReference>
<dbReference type="PANTHER" id="PTHR11070">
    <property type="entry name" value="UVRD / RECB / PCRA DNA HELICASE FAMILY MEMBER"/>
    <property type="match status" value="1"/>
</dbReference>
<dbReference type="RefSeq" id="WP_181917752.1">
    <property type="nucleotide sequence ID" value="NZ_QRDZ01000013.1"/>
</dbReference>
<keyword evidence="1 9" id="KW-0547">Nucleotide-binding</keyword>
<dbReference type="InterPro" id="IPR014016">
    <property type="entry name" value="UvrD-like_ATP-bd"/>
</dbReference>
<keyword evidence="2 9" id="KW-0378">Hydrolase</keyword>
<comment type="catalytic activity">
    <reaction evidence="6">
        <text>Couples ATP hydrolysis with the unwinding of duplex DNA by translocating in the 3'-5' direction.</text>
        <dbReference type="EC" id="5.6.2.4"/>
    </reaction>
</comment>
<protein>
    <recommendedName>
        <fullName evidence="7">DNA 3'-5' helicase</fullName>
        <ecNumber evidence="7">5.6.2.4</ecNumber>
    </recommendedName>
</protein>
<dbReference type="Gene3D" id="3.40.50.300">
    <property type="entry name" value="P-loop containing nucleotide triphosphate hydrolases"/>
    <property type="match status" value="3"/>
</dbReference>
<dbReference type="GO" id="GO:0043138">
    <property type="term" value="F:3'-5' DNA helicase activity"/>
    <property type="evidence" value="ECO:0007669"/>
    <property type="project" value="UniProtKB-EC"/>
</dbReference>
<evidence type="ECO:0000313" key="12">
    <source>
        <dbReference type="Proteomes" id="UP000256977"/>
    </source>
</evidence>
<comment type="catalytic activity">
    <reaction evidence="8">
        <text>ATP + H2O = ADP + phosphate + H(+)</text>
        <dbReference type="Rhea" id="RHEA:13065"/>
        <dbReference type="ChEBI" id="CHEBI:15377"/>
        <dbReference type="ChEBI" id="CHEBI:15378"/>
        <dbReference type="ChEBI" id="CHEBI:30616"/>
        <dbReference type="ChEBI" id="CHEBI:43474"/>
        <dbReference type="ChEBI" id="CHEBI:456216"/>
        <dbReference type="EC" id="5.6.2.4"/>
    </reaction>
</comment>
<dbReference type="PANTHER" id="PTHR11070:SF63">
    <property type="entry name" value="DNA HELICASE IV"/>
    <property type="match status" value="1"/>
</dbReference>
<keyword evidence="5" id="KW-0413">Isomerase</keyword>
<dbReference type="Proteomes" id="UP000256977">
    <property type="component" value="Unassembled WGS sequence"/>
</dbReference>
<feature type="domain" description="UvrD-like helicase ATP-binding" evidence="10">
    <location>
        <begin position="130"/>
        <end position="595"/>
    </location>
</feature>
<dbReference type="GO" id="GO:0005829">
    <property type="term" value="C:cytosol"/>
    <property type="evidence" value="ECO:0007669"/>
    <property type="project" value="TreeGrafter"/>
</dbReference>
<dbReference type="Gene3D" id="3.40.91.30">
    <property type="match status" value="1"/>
</dbReference>
<evidence type="ECO:0000256" key="2">
    <source>
        <dbReference type="ARBA" id="ARBA00022801"/>
    </source>
</evidence>
<organism evidence="11 12">
    <name type="scientific">Cohnella phaseoli</name>
    <dbReference type="NCBI Taxonomy" id="456490"/>
    <lineage>
        <taxon>Bacteria</taxon>
        <taxon>Bacillati</taxon>
        <taxon>Bacillota</taxon>
        <taxon>Bacilli</taxon>
        <taxon>Bacillales</taxon>
        <taxon>Paenibacillaceae</taxon>
        <taxon>Cohnella</taxon>
    </lineage>
</organism>
<gene>
    <name evidence="11" type="ORF">DFP98_113159</name>
</gene>
<evidence type="ECO:0000259" key="10">
    <source>
        <dbReference type="PROSITE" id="PS51198"/>
    </source>
</evidence>
<dbReference type="InterPro" id="IPR014017">
    <property type="entry name" value="DNA_helicase_UvrD-like_C"/>
</dbReference>
<dbReference type="EC" id="5.6.2.4" evidence="7"/>
<dbReference type="GO" id="GO:0000725">
    <property type="term" value="P:recombinational repair"/>
    <property type="evidence" value="ECO:0007669"/>
    <property type="project" value="TreeGrafter"/>
</dbReference>
<sequence length="843" mass="99540">MKNVINSFIATVLEWFNEKRRQKLRIIEEYRVLLEKAEYISERINSLKINPMYINHDIKTRWKEETVTLQRELLEKLPKKYKHTEKELLYLRLLTFNIENFDNICESNNETFIANELVEYENFFNNIEGSSLDIQQRTCIVKDEINSLVIAGAGSGKTKTIIGKVKYVLSRYRISADEILVLSFTTATAEEMKERLYKETNEKIEVRTFHSLGKDIISKAKGKAIAKTNIELEKVINNVIDDFSLEPKFMKLVNVYFLEYFKEQKEDSEFETLADYYDYLRDKNIKTFKNESVKSFEEMEIANFLYRNNISYIYEEKYKYPTQNIDYGPYRPDFYLPDHDIYIEHFGIDRNGNVPKFFSGSKGETATEKYNKGIMWKRETHKERGTTMIETYSYEKKEGVLFVNLQKSLENLGVQFFPMSDHELFEKIKSNHICNFVGFKNLIGTFLNYAKANDISFDEIRKKNEKHFNTFHRARNLYFIQIVEPIFLKYESMLKAENEIDFNDMINKATKKVKKGEYRSPYRYIIVDEYQDISFARFSLINSLKDQTNAKLFCVGDDWQSIYRFTGSAIQLFSKLEKYVGYTEKSYIETTYRFNKNIIRIGEDFITKNPSQLPKKLKPKDPDDNTPACTILPGDTKEELQQQLISALTKLPVGAKVLFLGRYLRDYQSFVTDELKFTPVKNKSNNVDRYTVTLSLRSDLNIEFMTIHKSKGLESEFVFVLNNTNLKLGFPSQIEDDPVMQLLHDNEENFEYGEERRLFYVALTRAKKHIYLVADTKNKSLFLREIEARYKLATHKNDTEYKYCPVCKKGIVTLKIGQTVNGRKRSNYYSCSNIKYCKYFIYE</sequence>
<accession>A0A3D9JQ01</accession>
<dbReference type="SUPFAM" id="SSF52540">
    <property type="entry name" value="P-loop containing nucleoside triphosphate hydrolases"/>
    <property type="match status" value="1"/>
</dbReference>
<evidence type="ECO:0000256" key="9">
    <source>
        <dbReference type="PROSITE-ProRule" id="PRU00560"/>
    </source>
</evidence>
<keyword evidence="3 9" id="KW-0347">Helicase</keyword>
<evidence type="ECO:0000256" key="5">
    <source>
        <dbReference type="ARBA" id="ARBA00023235"/>
    </source>
</evidence>
<reference evidence="11 12" key="1">
    <citation type="submission" date="2018-07" db="EMBL/GenBank/DDBJ databases">
        <title>Genomic Encyclopedia of Type Strains, Phase III (KMG-III): the genomes of soil and plant-associated and newly described type strains.</title>
        <authorList>
            <person name="Whitman W."/>
        </authorList>
    </citation>
    <scope>NUCLEOTIDE SEQUENCE [LARGE SCALE GENOMIC DNA]</scope>
    <source>
        <strain evidence="11 12">CECT 7287</strain>
    </source>
</reference>
<name>A0A3D9JQ01_9BACL</name>
<evidence type="ECO:0000256" key="3">
    <source>
        <dbReference type="ARBA" id="ARBA00022806"/>
    </source>
</evidence>
<dbReference type="GO" id="GO:0003677">
    <property type="term" value="F:DNA binding"/>
    <property type="evidence" value="ECO:0007669"/>
    <property type="project" value="InterPro"/>
</dbReference>
<keyword evidence="12" id="KW-1185">Reference proteome</keyword>
<dbReference type="GO" id="GO:0016887">
    <property type="term" value="F:ATP hydrolysis activity"/>
    <property type="evidence" value="ECO:0007669"/>
    <property type="project" value="RHEA"/>
</dbReference>